<accession>A0A1S4B2F8</accession>
<feature type="domain" description="Reverse transcriptase/retrotransposon-derived protein RNase H-like" evidence="2">
    <location>
        <begin position="402"/>
        <end position="442"/>
    </location>
</feature>
<organism evidence="3">
    <name type="scientific">Nicotiana tabacum</name>
    <name type="common">Common tobacco</name>
    <dbReference type="NCBI Taxonomy" id="4097"/>
    <lineage>
        <taxon>Eukaryota</taxon>
        <taxon>Viridiplantae</taxon>
        <taxon>Streptophyta</taxon>
        <taxon>Embryophyta</taxon>
        <taxon>Tracheophyta</taxon>
        <taxon>Spermatophyta</taxon>
        <taxon>Magnoliopsida</taxon>
        <taxon>eudicotyledons</taxon>
        <taxon>Gunneridae</taxon>
        <taxon>Pentapetalae</taxon>
        <taxon>asterids</taxon>
        <taxon>lamiids</taxon>
        <taxon>Solanales</taxon>
        <taxon>Solanaceae</taxon>
        <taxon>Nicotianoideae</taxon>
        <taxon>Nicotianeae</taxon>
        <taxon>Nicotiana</taxon>
    </lineage>
</organism>
<dbReference type="RefSeq" id="XP_016483011.1">
    <property type="nucleotide sequence ID" value="XM_016627525.1"/>
</dbReference>
<dbReference type="AlphaFoldDB" id="A0A1S4B2F8"/>
<dbReference type="PaxDb" id="4097-A0A1S4B2F8"/>
<gene>
    <name evidence="3" type="primary">LOC107803756</name>
</gene>
<name>A0A1S4B2F8_TOBAC</name>
<dbReference type="OrthoDB" id="6508513at2759"/>
<evidence type="ECO:0000259" key="2">
    <source>
        <dbReference type="Pfam" id="PF17919"/>
    </source>
</evidence>
<feature type="region of interest" description="Disordered" evidence="1">
    <location>
        <begin position="1"/>
        <end position="20"/>
    </location>
</feature>
<dbReference type="InterPro" id="IPR041577">
    <property type="entry name" value="RT_RNaseH_2"/>
</dbReference>
<dbReference type="PANTHER" id="PTHR33067">
    <property type="entry name" value="RNA-DIRECTED DNA POLYMERASE-RELATED"/>
    <property type="match status" value="1"/>
</dbReference>
<evidence type="ECO:0000256" key="1">
    <source>
        <dbReference type="SAM" id="MobiDB-lite"/>
    </source>
</evidence>
<evidence type="ECO:0000313" key="3">
    <source>
        <dbReference type="RefSeq" id="XP_016483011.1"/>
    </source>
</evidence>
<sequence>MALNNRPQGTLPVDTHVNPKEQGLKPLMAVNLRNGRDLDLEQEIACESRSTKTLVLVPIELDESTGLTKVRVQPAQEEINKEKEVAGDTEKRLAKYQKDEQYKNFMEMLKQIQVNIPLIDALREMPVYAKMMKDLMSRKFNFQDLATVTLTQTCSVIMIRPIAEKLSDPGIFTIPCTIGSYAFAKALCDMGLADRTVKTPSGKLDDVLVQVGKSVFPADFVIMDCQVDKKIPIILGRPFLVIGRALIDCETGELKMRLNNEEITFNMQKSIWRPSEFADCSLLDTVDVIMEEDDEALNAKDPLIACLMNLEEVNSEDLAEWVLALQGQGYSKREIEFEPLHSEERKTPPAKPSIEAPPQLELKPLPSHLRYVFLGPNSALPIIISSGLLDVQVEQLLKVLKEVAFEGLKKRLVSVPIIVAPDWEKPFELMCDASDHAVGAVLG</sequence>
<protein>
    <recommendedName>
        <fullName evidence="2">Reverse transcriptase/retrotransposon-derived protein RNase H-like domain-containing protein</fullName>
    </recommendedName>
</protein>
<dbReference type="Pfam" id="PF17919">
    <property type="entry name" value="RT_RNaseH_2"/>
    <property type="match status" value="1"/>
</dbReference>
<dbReference type="PANTHER" id="PTHR33067:SF9">
    <property type="entry name" value="RNA-DIRECTED DNA POLYMERASE"/>
    <property type="match status" value="1"/>
</dbReference>
<dbReference type="SUPFAM" id="SSF56672">
    <property type="entry name" value="DNA/RNA polymerases"/>
    <property type="match status" value="1"/>
</dbReference>
<proteinExistence type="predicted"/>
<dbReference type="InterPro" id="IPR021109">
    <property type="entry name" value="Peptidase_aspartic_dom_sf"/>
</dbReference>
<dbReference type="InterPro" id="IPR043502">
    <property type="entry name" value="DNA/RNA_pol_sf"/>
</dbReference>
<dbReference type="Gene3D" id="2.40.70.10">
    <property type="entry name" value="Acid Proteases"/>
    <property type="match status" value="1"/>
</dbReference>
<reference evidence="3" key="1">
    <citation type="submission" date="2025-08" db="UniProtKB">
        <authorList>
            <consortium name="RefSeq"/>
        </authorList>
    </citation>
    <scope>IDENTIFICATION</scope>
</reference>
<dbReference type="KEGG" id="nta:107803756"/>